<organism evidence="1 2">
    <name type="scientific">Paenibacillus enshidis</name>
    <dbReference type="NCBI Taxonomy" id="1458439"/>
    <lineage>
        <taxon>Bacteria</taxon>
        <taxon>Bacillati</taxon>
        <taxon>Bacillota</taxon>
        <taxon>Bacilli</taxon>
        <taxon>Bacillales</taxon>
        <taxon>Paenibacillaceae</taxon>
        <taxon>Paenibacillus</taxon>
    </lineage>
</organism>
<evidence type="ECO:0000313" key="2">
    <source>
        <dbReference type="Proteomes" id="UP001580346"/>
    </source>
</evidence>
<dbReference type="Proteomes" id="UP001580346">
    <property type="component" value="Unassembled WGS sequence"/>
</dbReference>
<dbReference type="EMBL" id="JBHHMI010000043">
    <property type="protein sequence ID" value="MFB5269852.1"/>
    <property type="molecule type" value="Genomic_DNA"/>
</dbReference>
<keyword evidence="2" id="KW-1185">Reference proteome</keyword>
<protein>
    <submittedName>
        <fullName evidence="1">Uncharacterized protein</fullName>
    </submittedName>
</protein>
<gene>
    <name evidence="1" type="ORF">ACE41H_24155</name>
</gene>
<sequence>MCNSKDPFQGLIAFPFPANLTKEEIASAMREGRNKMVERYGAEAIHESTQRMREHVYRVDHNIDRKGVQA</sequence>
<accession>A0ABV5B049</accession>
<proteinExistence type="predicted"/>
<name>A0ABV5B049_9BACL</name>
<comment type="caution">
    <text evidence="1">The sequence shown here is derived from an EMBL/GenBank/DDBJ whole genome shotgun (WGS) entry which is preliminary data.</text>
</comment>
<reference evidence="1 2" key="1">
    <citation type="submission" date="2024-09" db="EMBL/GenBank/DDBJ databases">
        <title>Paenibacillus zeirhizospherea sp. nov., isolated from surface of the maize (Zea mays) roots in a horticulture field, Hungary.</title>
        <authorList>
            <person name="Marton D."/>
            <person name="Farkas M."/>
            <person name="Bedics A."/>
            <person name="Toth E."/>
            <person name="Tancsics A."/>
            <person name="Boka K."/>
            <person name="Maroti G."/>
            <person name="Kriszt B."/>
            <person name="Cserhati M."/>
        </authorList>
    </citation>
    <scope>NUCLEOTIDE SEQUENCE [LARGE SCALE GENOMIC DNA]</scope>
    <source>
        <strain evidence="1 2">KCTC 33519</strain>
    </source>
</reference>
<evidence type="ECO:0000313" key="1">
    <source>
        <dbReference type="EMBL" id="MFB5269852.1"/>
    </source>
</evidence>
<dbReference type="RefSeq" id="WP_375358122.1">
    <property type="nucleotide sequence ID" value="NZ_JBHHMI010000043.1"/>
</dbReference>